<reference evidence="1" key="1">
    <citation type="submission" date="2019-03" db="EMBL/GenBank/DDBJ databases">
        <authorList>
            <person name="Hao L."/>
        </authorList>
    </citation>
    <scope>NUCLEOTIDE SEQUENCE</scope>
</reference>
<organism evidence="1">
    <name type="scientific">anaerobic digester metagenome</name>
    <dbReference type="NCBI Taxonomy" id="1263854"/>
    <lineage>
        <taxon>unclassified sequences</taxon>
        <taxon>metagenomes</taxon>
        <taxon>ecological metagenomes</taxon>
    </lineage>
</organism>
<protein>
    <submittedName>
        <fullName evidence="1">Uncharacterized protein</fullName>
    </submittedName>
</protein>
<accession>A0A485M899</accession>
<dbReference type="AlphaFoldDB" id="A0A485M899"/>
<name>A0A485M899_9ZZZZ</name>
<evidence type="ECO:0000313" key="1">
    <source>
        <dbReference type="EMBL" id="VFU19224.1"/>
    </source>
</evidence>
<sequence length="249" mass="27835">MLALVFDNGFVSDQAMANIRHMTGTLGAACMVFRPPFDLMKKVFGLAAKHDIYSPKTLDRASSICTTCIGMVKAMVLKTALSYHIPLVAFGWSPGQAPISSAIMQTNPRLQKFSHRSVRDPLIGLAGDELKPYFLSDMDLEVDQSLWPVNIHPLAFMEYDEDAIVEKISSFGWVKPMDTDPNSTNCLLNALANHLHRKRFNFHPYAWEIAGIVRSGSMDRNQGIAKVNQEEDRNMVNYAARLLDIDPGF</sequence>
<gene>
    <name evidence="1" type="ORF">SCFA_990033</name>
</gene>
<dbReference type="EMBL" id="CAADRM010000168">
    <property type="protein sequence ID" value="VFU19224.1"/>
    <property type="molecule type" value="Genomic_DNA"/>
</dbReference>
<proteinExistence type="predicted"/>